<dbReference type="PANTHER" id="PTHR31051">
    <property type="entry name" value="PROTEASOME ASSEMBLY CHAPERONE 3"/>
    <property type="match status" value="1"/>
</dbReference>
<dbReference type="InterPro" id="IPR053720">
    <property type="entry name" value="Psm_Assembly_Chaperone"/>
</dbReference>
<dbReference type="Gene3D" id="3.30.230.90">
    <property type="match status" value="1"/>
</dbReference>
<accession>A0A2P2JLA9</accession>
<proteinExistence type="predicted"/>
<name>A0A2P2JLA9_RHIMU</name>
<reference evidence="1" key="1">
    <citation type="submission" date="2018-02" db="EMBL/GenBank/DDBJ databases">
        <title>Rhizophora mucronata_Transcriptome.</title>
        <authorList>
            <person name="Meera S.P."/>
            <person name="Sreeshan A."/>
            <person name="Augustine A."/>
        </authorList>
    </citation>
    <scope>NUCLEOTIDE SEQUENCE</scope>
    <source>
        <tissue evidence="1">Leaf</tissue>
    </source>
</reference>
<dbReference type="InterPro" id="IPR018788">
    <property type="entry name" value="Proteasome_assmbl_chp_3"/>
</dbReference>
<protein>
    <submittedName>
        <fullName evidence="1">Uncharacterized protein LOC105641481 isoform X2</fullName>
    </submittedName>
</protein>
<dbReference type="GO" id="GO:0043248">
    <property type="term" value="P:proteasome assembly"/>
    <property type="evidence" value="ECO:0007669"/>
    <property type="project" value="InterPro"/>
</dbReference>
<evidence type="ECO:0000313" key="1">
    <source>
        <dbReference type="EMBL" id="MBW94251.1"/>
    </source>
</evidence>
<dbReference type="EMBL" id="GGEC01013768">
    <property type="protein sequence ID" value="MBW94251.1"/>
    <property type="molecule type" value="Transcribed_RNA"/>
</dbReference>
<organism evidence="1">
    <name type="scientific">Rhizophora mucronata</name>
    <name type="common">Asiatic mangrove</name>
    <dbReference type="NCBI Taxonomy" id="61149"/>
    <lineage>
        <taxon>Eukaryota</taxon>
        <taxon>Viridiplantae</taxon>
        <taxon>Streptophyta</taxon>
        <taxon>Embryophyta</taxon>
        <taxon>Tracheophyta</taxon>
        <taxon>Spermatophyta</taxon>
        <taxon>Magnoliopsida</taxon>
        <taxon>eudicotyledons</taxon>
        <taxon>Gunneridae</taxon>
        <taxon>Pentapetalae</taxon>
        <taxon>rosids</taxon>
        <taxon>fabids</taxon>
        <taxon>Malpighiales</taxon>
        <taxon>Rhizophoraceae</taxon>
        <taxon>Rhizophora</taxon>
    </lineage>
</organism>
<dbReference type="AlphaFoldDB" id="A0A2P2JLA9"/>
<sequence length="79" mass="8707">MVMGSLIQQFPVSHKTFSLAIKGNKTDVVICGYDDHIFVIATQIGTMGTILQARSTSFKFFLPLFNIQLLGKIDGCKIV</sequence>
<dbReference type="PANTHER" id="PTHR31051:SF1">
    <property type="entry name" value="PROTEASOME ASSEMBLY CHAPERONE 3"/>
    <property type="match status" value="1"/>
</dbReference>